<evidence type="ECO:0000313" key="2">
    <source>
        <dbReference type="Proteomes" id="UP001141253"/>
    </source>
</evidence>
<evidence type="ECO:0000313" key="1">
    <source>
        <dbReference type="EMBL" id="KAJ6370783.1"/>
    </source>
</evidence>
<name>A0ABQ9B2Q3_9ROSI</name>
<gene>
    <name evidence="1" type="ORF">OIU77_001317</name>
</gene>
<dbReference type="EMBL" id="JAPFFI010000013">
    <property type="protein sequence ID" value="KAJ6370783.1"/>
    <property type="molecule type" value="Genomic_DNA"/>
</dbReference>
<dbReference type="SUPFAM" id="SSF52058">
    <property type="entry name" value="L domain-like"/>
    <property type="match status" value="1"/>
</dbReference>
<reference evidence="1" key="2">
    <citation type="journal article" date="2023" name="Int. J. Mol. Sci.">
        <title>De Novo Assembly and Annotation of 11 Diverse Shrub Willow (Salix) Genomes Reveals Novel Gene Organization in Sex-Linked Regions.</title>
        <authorList>
            <person name="Hyden B."/>
            <person name="Feng K."/>
            <person name="Yates T.B."/>
            <person name="Jawdy S."/>
            <person name="Cereghino C."/>
            <person name="Smart L.B."/>
            <person name="Muchero W."/>
        </authorList>
    </citation>
    <scope>NUCLEOTIDE SEQUENCE</scope>
    <source>
        <tissue evidence="1">Shoot tip</tissue>
    </source>
</reference>
<accession>A0ABQ9B2Q3</accession>
<reference evidence="1" key="1">
    <citation type="submission" date="2022-10" db="EMBL/GenBank/DDBJ databases">
        <authorList>
            <person name="Hyden B.L."/>
            <person name="Feng K."/>
            <person name="Yates T."/>
            <person name="Jawdy S."/>
            <person name="Smart L.B."/>
            <person name="Muchero W."/>
        </authorList>
    </citation>
    <scope>NUCLEOTIDE SEQUENCE</scope>
    <source>
        <tissue evidence="1">Shoot tip</tissue>
    </source>
</reference>
<comment type="caution">
    <text evidence="1">The sequence shown here is derived from an EMBL/GenBank/DDBJ whole genome shotgun (WGS) entry which is preliminary data.</text>
</comment>
<sequence>MRDVANMRELPEGFLQNHTLLESLEFCELRDLQFLSNKVFDNLSALKSLAISGCDALESLVA</sequence>
<organism evidence="1 2">
    <name type="scientific">Salix suchowensis</name>
    <dbReference type="NCBI Taxonomy" id="1278906"/>
    <lineage>
        <taxon>Eukaryota</taxon>
        <taxon>Viridiplantae</taxon>
        <taxon>Streptophyta</taxon>
        <taxon>Embryophyta</taxon>
        <taxon>Tracheophyta</taxon>
        <taxon>Spermatophyta</taxon>
        <taxon>Magnoliopsida</taxon>
        <taxon>eudicotyledons</taxon>
        <taxon>Gunneridae</taxon>
        <taxon>Pentapetalae</taxon>
        <taxon>rosids</taxon>
        <taxon>fabids</taxon>
        <taxon>Malpighiales</taxon>
        <taxon>Salicaceae</taxon>
        <taxon>Saliceae</taxon>
        <taxon>Salix</taxon>
    </lineage>
</organism>
<keyword evidence="2" id="KW-1185">Reference proteome</keyword>
<dbReference type="InterPro" id="IPR032675">
    <property type="entry name" value="LRR_dom_sf"/>
</dbReference>
<dbReference type="Gene3D" id="3.80.10.10">
    <property type="entry name" value="Ribonuclease Inhibitor"/>
    <property type="match status" value="1"/>
</dbReference>
<dbReference type="Proteomes" id="UP001141253">
    <property type="component" value="Chromosome 17"/>
</dbReference>
<protein>
    <submittedName>
        <fullName evidence="1">Uncharacterized protein</fullName>
    </submittedName>
</protein>
<proteinExistence type="predicted"/>